<feature type="region of interest" description="Disordered" evidence="1">
    <location>
        <begin position="103"/>
        <end position="122"/>
    </location>
</feature>
<reference evidence="3" key="1">
    <citation type="journal article" date="2019" name="Int. J. Syst. Evol. Microbiol.">
        <title>The Global Catalogue of Microorganisms (GCM) 10K type strain sequencing project: providing services to taxonomists for standard genome sequencing and annotation.</title>
        <authorList>
            <consortium name="The Broad Institute Genomics Platform"/>
            <consortium name="The Broad Institute Genome Sequencing Center for Infectious Disease"/>
            <person name="Wu L."/>
            <person name="Ma J."/>
        </authorList>
    </citation>
    <scope>NUCLEOTIDE SEQUENCE [LARGE SCALE GENOMIC DNA]</scope>
    <source>
        <strain evidence="3">JCM 3115</strain>
    </source>
</reference>
<evidence type="ECO:0008006" key="4">
    <source>
        <dbReference type="Google" id="ProtNLM"/>
    </source>
</evidence>
<comment type="caution">
    <text evidence="2">The sequence shown here is derived from an EMBL/GenBank/DDBJ whole genome shotgun (WGS) entry which is preliminary data.</text>
</comment>
<dbReference type="InterPro" id="IPR036567">
    <property type="entry name" value="RHF-like"/>
</dbReference>
<keyword evidence="3" id="KW-1185">Reference proteome</keyword>
<accession>A0ABQ2QQG8</accession>
<dbReference type="Pfam" id="PF02482">
    <property type="entry name" value="Ribosomal_S30AE"/>
    <property type="match status" value="1"/>
</dbReference>
<evidence type="ECO:0000256" key="1">
    <source>
        <dbReference type="SAM" id="MobiDB-lite"/>
    </source>
</evidence>
<gene>
    <name evidence="2" type="ORF">GCM10010140_20440</name>
</gene>
<dbReference type="Gene3D" id="3.30.160.100">
    <property type="entry name" value="Ribosome hibernation promotion factor-like"/>
    <property type="match status" value="1"/>
</dbReference>
<dbReference type="Proteomes" id="UP000611554">
    <property type="component" value="Unassembled WGS sequence"/>
</dbReference>
<dbReference type="InterPro" id="IPR003489">
    <property type="entry name" value="RHF/RaiA"/>
</dbReference>
<dbReference type="RefSeq" id="WP_189246228.1">
    <property type="nucleotide sequence ID" value="NZ_BMQJ01000004.1"/>
</dbReference>
<organism evidence="2 3">
    <name type="scientific">Streptosporangium pseudovulgare</name>
    <dbReference type="NCBI Taxonomy" id="35765"/>
    <lineage>
        <taxon>Bacteria</taxon>
        <taxon>Bacillati</taxon>
        <taxon>Actinomycetota</taxon>
        <taxon>Actinomycetes</taxon>
        <taxon>Streptosporangiales</taxon>
        <taxon>Streptosporangiaceae</taxon>
        <taxon>Streptosporangium</taxon>
    </lineage>
</organism>
<sequence length="122" mass="14009">MTMKSAGEEQVNIVDERLYLGRGFADDERPGIVERFTPLEKRLRSHPLSSVDLLLNVKNRDRAEQKVTLECRLAGADPLVATSGEEDMTSALNEVRDDLVQQLDKLKTKRDPRQDRHQQRRP</sequence>
<protein>
    <recommendedName>
        <fullName evidence="4">Ribosome-associated translation inhibitor RaiA</fullName>
    </recommendedName>
</protein>
<evidence type="ECO:0000313" key="3">
    <source>
        <dbReference type="Proteomes" id="UP000611554"/>
    </source>
</evidence>
<name>A0ABQ2QQG8_9ACTN</name>
<proteinExistence type="predicted"/>
<evidence type="ECO:0000313" key="2">
    <source>
        <dbReference type="EMBL" id="GGP90651.1"/>
    </source>
</evidence>
<dbReference type="EMBL" id="BMQJ01000004">
    <property type="protein sequence ID" value="GGP90651.1"/>
    <property type="molecule type" value="Genomic_DNA"/>
</dbReference>
<dbReference type="SUPFAM" id="SSF69754">
    <property type="entry name" value="Ribosome binding protein Y (YfiA homologue)"/>
    <property type="match status" value="1"/>
</dbReference>